<proteinExistence type="inferred from homology"/>
<sequence>MTGTAIVFLNMGGPSDSKDTYEYLRKIFSDSDMMPMGPFQPQLAKILAKMRAPGVKKKYDMIGGGSPILKWSNYQVENVCKILDKTHPSTAPHLPYVMFRYAYPLTEDSLVDLLDKGVTKAVAFSQFQQFCYHTSGSSINELYRQSVKFDPYNQVSWSLIDRWPANILFCKAFANLINNKIYEFLNEGIVRDPKNVLIVFSAHAIIINSVNKGDHYEAEVDASVQGVMKELKFSNPYRLCWQSQEGGPANLWLGPSTHKYISTFAEMYDGVVIVPITFTSDHIETLYEIDIELMDSLKPEHRHKVKRCQSLNGDSVFIEGLAEIAKEHLDGLDSGLGYKGNRKRYSNQLETDYKLLSSKSKGIFEKPREFFPPL</sequence>
<accession>A0A1D2VRW1</accession>
<keyword evidence="8" id="KW-1185">Reference proteome</keyword>
<dbReference type="InterPro" id="IPR033659">
    <property type="entry name" value="Ferrochelatase_N"/>
</dbReference>
<evidence type="ECO:0000313" key="7">
    <source>
        <dbReference type="EMBL" id="ODV64344.1"/>
    </source>
</evidence>
<evidence type="ECO:0000256" key="6">
    <source>
        <dbReference type="RuleBase" id="RU004185"/>
    </source>
</evidence>
<keyword evidence="5" id="KW-0627">Porphyrin biosynthesis</keyword>
<protein>
    <submittedName>
        <fullName evidence="7">Ferrochelatase</fullName>
    </submittedName>
</protein>
<organism evidence="7 8">
    <name type="scientific">Ascoidea rubescens DSM 1968</name>
    <dbReference type="NCBI Taxonomy" id="1344418"/>
    <lineage>
        <taxon>Eukaryota</taxon>
        <taxon>Fungi</taxon>
        <taxon>Dikarya</taxon>
        <taxon>Ascomycota</taxon>
        <taxon>Saccharomycotina</taxon>
        <taxon>Saccharomycetes</taxon>
        <taxon>Ascoideaceae</taxon>
        <taxon>Ascoidea</taxon>
    </lineage>
</organism>
<dbReference type="CDD" id="cd03411">
    <property type="entry name" value="Ferrochelatase_N"/>
    <property type="match status" value="1"/>
</dbReference>
<dbReference type="Proteomes" id="UP000095038">
    <property type="component" value="Unassembled WGS sequence"/>
</dbReference>
<comment type="similarity">
    <text evidence="6">Belongs to the ferrochelatase family.</text>
</comment>
<name>A0A1D2VRW1_9ASCO</name>
<dbReference type="AlphaFoldDB" id="A0A1D2VRW1"/>
<dbReference type="PANTHER" id="PTHR11108">
    <property type="entry name" value="FERROCHELATASE"/>
    <property type="match status" value="1"/>
</dbReference>
<dbReference type="RefSeq" id="XP_020050651.1">
    <property type="nucleotide sequence ID" value="XM_020192506.1"/>
</dbReference>
<dbReference type="Pfam" id="PF00762">
    <property type="entry name" value="Ferrochelatase"/>
    <property type="match status" value="1"/>
</dbReference>
<dbReference type="Gene3D" id="3.40.50.1400">
    <property type="match status" value="2"/>
</dbReference>
<evidence type="ECO:0000256" key="2">
    <source>
        <dbReference type="ARBA" id="ARBA00023004"/>
    </source>
</evidence>
<dbReference type="UniPathway" id="UPA00252"/>
<dbReference type="EMBL" id="KV454475">
    <property type="protein sequence ID" value="ODV64344.1"/>
    <property type="molecule type" value="Genomic_DNA"/>
</dbReference>
<evidence type="ECO:0000256" key="5">
    <source>
        <dbReference type="ARBA" id="ARBA00023244"/>
    </source>
</evidence>
<dbReference type="NCBIfam" id="TIGR00109">
    <property type="entry name" value="hemH"/>
    <property type="match status" value="1"/>
</dbReference>
<dbReference type="GO" id="GO:0006783">
    <property type="term" value="P:heme biosynthetic process"/>
    <property type="evidence" value="ECO:0007669"/>
    <property type="project" value="UniProtKB-KW"/>
</dbReference>
<gene>
    <name evidence="7" type="ORF">ASCRUDRAFT_73988</name>
</gene>
<keyword evidence="2" id="KW-0408">Iron</keyword>
<evidence type="ECO:0000256" key="3">
    <source>
        <dbReference type="ARBA" id="ARBA00023133"/>
    </source>
</evidence>
<dbReference type="PANTHER" id="PTHR11108:SF1">
    <property type="entry name" value="FERROCHELATASE, MITOCHONDRIAL"/>
    <property type="match status" value="1"/>
</dbReference>
<dbReference type="FunCoup" id="A0A1D2VRW1">
    <property type="interactions" value="738"/>
</dbReference>
<keyword evidence="4" id="KW-0456">Lyase</keyword>
<dbReference type="InParanoid" id="A0A1D2VRW1"/>
<dbReference type="OrthoDB" id="1323at2759"/>
<comment type="pathway">
    <text evidence="1">Porphyrin-containing compound metabolism; protoheme biosynthesis.</text>
</comment>
<evidence type="ECO:0000256" key="1">
    <source>
        <dbReference type="ARBA" id="ARBA00004744"/>
    </source>
</evidence>
<dbReference type="STRING" id="1344418.A0A1D2VRW1"/>
<dbReference type="SUPFAM" id="SSF53800">
    <property type="entry name" value="Chelatase"/>
    <property type="match status" value="1"/>
</dbReference>
<keyword evidence="3" id="KW-0350">Heme biosynthesis</keyword>
<dbReference type="GO" id="GO:0004325">
    <property type="term" value="F:ferrochelatase activity"/>
    <property type="evidence" value="ECO:0007669"/>
    <property type="project" value="InterPro"/>
</dbReference>
<evidence type="ECO:0000256" key="4">
    <source>
        <dbReference type="ARBA" id="ARBA00023239"/>
    </source>
</evidence>
<dbReference type="CDD" id="cd00419">
    <property type="entry name" value="Ferrochelatase_C"/>
    <property type="match status" value="1"/>
</dbReference>
<reference evidence="8" key="1">
    <citation type="submission" date="2016-05" db="EMBL/GenBank/DDBJ databases">
        <title>Comparative genomics of biotechnologically important yeasts.</title>
        <authorList>
            <consortium name="DOE Joint Genome Institute"/>
            <person name="Riley R."/>
            <person name="Haridas S."/>
            <person name="Wolfe K.H."/>
            <person name="Lopes M.R."/>
            <person name="Hittinger C.T."/>
            <person name="Goker M."/>
            <person name="Salamov A."/>
            <person name="Wisecaver J."/>
            <person name="Long T.M."/>
            <person name="Aerts A.L."/>
            <person name="Barry K."/>
            <person name="Choi C."/>
            <person name="Clum A."/>
            <person name="Coughlan A.Y."/>
            <person name="Deshpande S."/>
            <person name="Douglass A.P."/>
            <person name="Hanson S.J."/>
            <person name="Klenk H.-P."/>
            <person name="Labutti K."/>
            <person name="Lapidus A."/>
            <person name="Lindquist E."/>
            <person name="Lipzen A."/>
            <person name="Meier-Kolthoff J.P."/>
            <person name="Ohm R.A."/>
            <person name="Otillar R.P."/>
            <person name="Pangilinan J."/>
            <person name="Peng Y."/>
            <person name="Rokas A."/>
            <person name="Rosa C.A."/>
            <person name="Scheuner C."/>
            <person name="Sibirny A.A."/>
            <person name="Slot J.C."/>
            <person name="Stielow J.B."/>
            <person name="Sun H."/>
            <person name="Kurtzman C.P."/>
            <person name="Blackwell M."/>
            <person name="Grigoriev I.V."/>
            <person name="Jeffries T.W."/>
        </authorList>
    </citation>
    <scope>NUCLEOTIDE SEQUENCE [LARGE SCALE GENOMIC DNA]</scope>
    <source>
        <strain evidence="8">DSM 1968</strain>
    </source>
</reference>
<dbReference type="InterPro" id="IPR001015">
    <property type="entry name" value="Ferrochelatase"/>
</dbReference>
<dbReference type="InterPro" id="IPR033644">
    <property type="entry name" value="Ferrochelatase_C"/>
</dbReference>
<dbReference type="GeneID" id="30966142"/>
<dbReference type="GO" id="GO:0005739">
    <property type="term" value="C:mitochondrion"/>
    <property type="evidence" value="ECO:0007669"/>
    <property type="project" value="TreeGrafter"/>
</dbReference>
<evidence type="ECO:0000313" key="8">
    <source>
        <dbReference type="Proteomes" id="UP000095038"/>
    </source>
</evidence>